<gene>
    <name evidence="2" type="ORF">R5A26_11400</name>
</gene>
<evidence type="ECO:0000313" key="2">
    <source>
        <dbReference type="EMBL" id="MDV7216557.1"/>
    </source>
</evidence>
<organism evidence="2 3">
    <name type="scientific">Streptomyces prunicolor</name>
    <dbReference type="NCBI Taxonomy" id="67348"/>
    <lineage>
        <taxon>Bacteria</taxon>
        <taxon>Bacillati</taxon>
        <taxon>Actinomycetota</taxon>
        <taxon>Actinomycetes</taxon>
        <taxon>Kitasatosporales</taxon>
        <taxon>Streptomycetaceae</taxon>
        <taxon>Streptomyces</taxon>
    </lineage>
</organism>
<accession>A0ABU4F7J5</accession>
<dbReference type="RefSeq" id="WP_317771127.1">
    <property type="nucleotide sequence ID" value="NZ_JAWMAJ010000029.1"/>
</dbReference>
<protein>
    <recommendedName>
        <fullName evidence="4">Secreted protein</fullName>
    </recommendedName>
</protein>
<proteinExistence type="predicted"/>
<evidence type="ECO:0000313" key="3">
    <source>
        <dbReference type="Proteomes" id="UP001187346"/>
    </source>
</evidence>
<keyword evidence="1" id="KW-0732">Signal</keyword>
<feature type="signal peptide" evidence="1">
    <location>
        <begin position="1"/>
        <end position="31"/>
    </location>
</feature>
<reference evidence="2 3" key="1">
    <citation type="submission" date="2023-10" db="EMBL/GenBank/DDBJ databases">
        <title>Characterization of rhizosphere-enriched actinobacteria from wheat plants lab-grown on chernevaya soil.</title>
        <authorList>
            <person name="Tikhonova E.N."/>
            <person name="Konopkin A."/>
            <person name="Kravchenko I.K."/>
        </authorList>
    </citation>
    <scope>NUCLEOTIDE SEQUENCE [LARGE SCALE GENOMIC DNA]</scope>
    <source>
        <strain evidence="2 3">RR29</strain>
    </source>
</reference>
<dbReference type="Proteomes" id="UP001187346">
    <property type="component" value="Unassembled WGS sequence"/>
</dbReference>
<comment type="caution">
    <text evidence="2">The sequence shown here is derived from an EMBL/GenBank/DDBJ whole genome shotgun (WGS) entry which is preliminary data.</text>
</comment>
<feature type="chain" id="PRO_5046118498" description="Secreted protein" evidence="1">
    <location>
        <begin position="32"/>
        <end position="181"/>
    </location>
</feature>
<keyword evidence="3" id="KW-1185">Reference proteome</keyword>
<evidence type="ECO:0008006" key="4">
    <source>
        <dbReference type="Google" id="ProtNLM"/>
    </source>
</evidence>
<dbReference type="EMBL" id="JAWMAJ010000029">
    <property type="protein sequence ID" value="MDV7216557.1"/>
    <property type="molecule type" value="Genomic_DNA"/>
</dbReference>
<sequence>MNTLVRRAATAATTGALLFGGAVATAGNAQAAPTTQCKTSTKSFDLPGKPDVKVSVKICIQYTGTSSGYRHYSAWVSKASWDGTSSFIGGTRFNSFSIHMRAEHGSTKVTNCSNDICENRDISSEINGSEKGSKTFTNDYGMVYVKTKKKTWTADGYAYPDIASDGKSGRNWELNGTASVS</sequence>
<evidence type="ECO:0000256" key="1">
    <source>
        <dbReference type="SAM" id="SignalP"/>
    </source>
</evidence>
<name>A0ABU4F7J5_9ACTN</name>